<gene>
    <name evidence="3" type="ORF">GLOTRDRAFT_129027</name>
</gene>
<evidence type="ECO:0000313" key="3">
    <source>
        <dbReference type="EMBL" id="EPQ55813.1"/>
    </source>
</evidence>
<dbReference type="RefSeq" id="XP_007865845.1">
    <property type="nucleotide sequence ID" value="XM_007867654.1"/>
</dbReference>
<reference evidence="3 4" key="1">
    <citation type="journal article" date="2012" name="Science">
        <title>The Paleozoic origin of enzymatic lignin decomposition reconstructed from 31 fungal genomes.</title>
        <authorList>
            <person name="Floudas D."/>
            <person name="Binder M."/>
            <person name="Riley R."/>
            <person name="Barry K."/>
            <person name="Blanchette R.A."/>
            <person name="Henrissat B."/>
            <person name="Martinez A.T."/>
            <person name="Otillar R."/>
            <person name="Spatafora J.W."/>
            <person name="Yadav J.S."/>
            <person name="Aerts A."/>
            <person name="Benoit I."/>
            <person name="Boyd A."/>
            <person name="Carlson A."/>
            <person name="Copeland A."/>
            <person name="Coutinho P.M."/>
            <person name="de Vries R.P."/>
            <person name="Ferreira P."/>
            <person name="Findley K."/>
            <person name="Foster B."/>
            <person name="Gaskell J."/>
            <person name="Glotzer D."/>
            <person name="Gorecki P."/>
            <person name="Heitman J."/>
            <person name="Hesse C."/>
            <person name="Hori C."/>
            <person name="Igarashi K."/>
            <person name="Jurgens J.A."/>
            <person name="Kallen N."/>
            <person name="Kersten P."/>
            <person name="Kohler A."/>
            <person name="Kuees U."/>
            <person name="Kumar T.K.A."/>
            <person name="Kuo A."/>
            <person name="LaButti K."/>
            <person name="Larrondo L.F."/>
            <person name="Lindquist E."/>
            <person name="Ling A."/>
            <person name="Lombard V."/>
            <person name="Lucas S."/>
            <person name="Lundell T."/>
            <person name="Martin R."/>
            <person name="McLaughlin D.J."/>
            <person name="Morgenstern I."/>
            <person name="Morin E."/>
            <person name="Murat C."/>
            <person name="Nagy L.G."/>
            <person name="Nolan M."/>
            <person name="Ohm R.A."/>
            <person name="Patyshakuliyeva A."/>
            <person name="Rokas A."/>
            <person name="Ruiz-Duenas F.J."/>
            <person name="Sabat G."/>
            <person name="Salamov A."/>
            <person name="Samejima M."/>
            <person name="Schmutz J."/>
            <person name="Slot J.C."/>
            <person name="St John F."/>
            <person name="Stenlid J."/>
            <person name="Sun H."/>
            <person name="Sun S."/>
            <person name="Syed K."/>
            <person name="Tsang A."/>
            <person name="Wiebenga A."/>
            <person name="Young D."/>
            <person name="Pisabarro A."/>
            <person name="Eastwood D.C."/>
            <person name="Martin F."/>
            <person name="Cullen D."/>
            <person name="Grigoriev I.V."/>
            <person name="Hibbett D.S."/>
        </authorList>
    </citation>
    <scope>NUCLEOTIDE SEQUENCE [LARGE SCALE GENOMIC DNA]</scope>
    <source>
        <strain evidence="3 4">ATCC 11539</strain>
    </source>
</reference>
<dbReference type="KEGG" id="gtr:GLOTRDRAFT_129027"/>
<dbReference type="Proteomes" id="UP000030669">
    <property type="component" value="Unassembled WGS sequence"/>
</dbReference>
<feature type="region of interest" description="Disordered" evidence="1">
    <location>
        <begin position="172"/>
        <end position="196"/>
    </location>
</feature>
<sequence length="240" mass="26176">MTSSAASLAAPVAGVIAGVVVFATAMIIYGYKSQRRRWQQQHDEEVLIETEQCQVENTTVLPTQNSIIEGALASPADVGRAVDGVMPEPPPVSGIRAGAANISPVNDSETQARDDAESHADDHESSPADGSNHPEATNLGPKYVRGRHAKGREAELSRMVVERERSLASLRALSNASPASMSLRSPTRTDSSSRATSNMRMMMERMQAMEEEIRGLRMELALLHDQQPPEYDSWQDDEHL</sequence>
<evidence type="ECO:0000256" key="2">
    <source>
        <dbReference type="SAM" id="Phobius"/>
    </source>
</evidence>
<accession>S7Q8R0</accession>
<keyword evidence="2" id="KW-0812">Transmembrane</keyword>
<feature type="region of interest" description="Disordered" evidence="1">
    <location>
        <begin position="89"/>
        <end position="157"/>
    </location>
</feature>
<feature type="transmembrane region" description="Helical" evidence="2">
    <location>
        <begin position="6"/>
        <end position="31"/>
    </location>
</feature>
<dbReference type="AlphaFoldDB" id="S7Q8R0"/>
<keyword evidence="4" id="KW-1185">Reference proteome</keyword>
<dbReference type="HOGENOM" id="CLU_1156498_0_0_1"/>
<dbReference type="EMBL" id="KB469301">
    <property type="protein sequence ID" value="EPQ55813.1"/>
    <property type="molecule type" value="Genomic_DNA"/>
</dbReference>
<evidence type="ECO:0000313" key="4">
    <source>
        <dbReference type="Proteomes" id="UP000030669"/>
    </source>
</evidence>
<feature type="compositionally biased region" description="Polar residues" evidence="1">
    <location>
        <begin position="182"/>
        <end position="196"/>
    </location>
</feature>
<organism evidence="3 4">
    <name type="scientific">Gloeophyllum trabeum (strain ATCC 11539 / FP-39264 / Madison 617)</name>
    <name type="common">Brown rot fungus</name>
    <dbReference type="NCBI Taxonomy" id="670483"/>
    <lineage>
        <taxon>Eukaryota</taxon>
        <taxon>Fungi</taxon>
        <taxon>Dikarya</taxon>
        <taxon>Basidiomycota</taxon>
        <taxon>Agaricomycotina</taxon>
        <taxon>Agaricomycetes</taxon>
        <taxon>Gloeophyllales</taxon>
        <taxon>Gloeophyllaceae</taxon>
        <taxon>Gloeophyllum</taxon>
    </lineage>
</organism>
<protein>
    <submittedName>
        <fullName evidence="3">Uncharacterized protein</fullName>
    </submittedName>
</protein>
<proteinExistence type="predicted"/>
<keyword evidence="2" id="KW-1133">Transmembrane helix</keyword>
<keyword evidence="2" id="KW-0472">Membrane</keyword>
<name>S7Q8R0_GLOTA</name>
<dbReference type="GeneID" id="19301837"/>
<feature type="compositionally biased region" description="Basic and acidic residues" evidence="1">
    <location>
        <begin position="110"/>
        <end position="126"/>
    </location>
</feature>
<evidence type="ECO:0000256" key="1">
    <source>
        <dbReference type="SAM" id="MobiDB-lite"/>
    </source>
</evidence>